<dbReference type="EMBL" id="JAMZFV010000024">
    <property type="protein sequence ID" value="MCP1111160.1"/>
    <property type="molecule type" value="Genomic_DNA"/>
</dbReference>
<dbReference type="PANTHER" id="PTHR43489">
    <property type="entry name" value="ISOMERASE"/>
    <property type="match status" value="1"/>
</dbReference>
<evidence type="ECO:0000256" key="1">
    <source>
        <dbReference type="ARBA" id="ARBA00023235"/>
    </source>
</evidence>
<gene>
    <name evidence="3" type="ORF">NK118_12970</name>
</gene>
<dbReference type="Gene3D" id="3.20.20.150">
    <property type="entry name" value="Divalent-metal-dependent TIM barrel enzymes"/>
    <property type="match status" value="1"/>
</dbReference>
<dbReference type="Proteomes" id="UP001523565">
    <property type="component" value="Unassembled WGS sequence"/>
</dbReference>
<accession>A0ABT1EKD0</accession>
<dbReference type="InterPro" id="IPR036237">
    <property type="entry name" value="Xyl_isomerase-like_sf"/>
</dbReference>
<reference evidence="3 4" key="1">
    <citation type="journal article" date="2022" name="Genome Biol. Evol.">
        <title>Host diet, physiology and behaviors set the stage for Lachnospiraceae cladogenesis.</title>
        <authorList>
            <person name="Vera-Ponce De Leon A."/>
            <person name="Schneider M."/>
            <person name="Jahnes B.C."/>
            <person name="Sadowski V."/>
            <person name="Camuy-Velez L.A."/>
            <person name="Duan J."/>
            <person name="Sabree Z.L."/>
        </authorList>
    </citation>
    <scope>NUCLEOTIDE SEQUENCE [LARGE SCALE GENOMIC DNA]</scope>
    <source>
        <strain evidence="3 4">PAL227</strain>
    </source>
</reference>
<name>A0ABT1EKD0_9FIRM</name>
<dbReference type="PANTHER" id="PTHR43489:SF7">
    <property type="entry name" value="3-DEHYDRO-D-GULOSIDE 4-EPIMERASE-RELATED"/>
    <property type="match status" value="1"/>
</dbReference>
<sequence length="260" mass="29758">MKLGGFGQIGDYQNIGEAGYDFVELDMPEIEGLEEKEFETLREVIDSCGFPVLTGARLFPIAEPLFFTNEFEPEEWFPYLRKVCERASKLGIKKIILGNGKARSLDAKDDRERINGFIEFLRSIADIAAEHGQELILEPLGPKYSNYIQTIPEAVDVIKLVNRPNIFTMADLRHMLGAGEAFENIVDYLSYIHHIHVDYPKSYPERKYPSLADDYNYDEFISILEKSGYNDTLTIEADVPNDWKAAYQQILPIFEEIIGE</sequence>
<keyword evidence="4" id="KW-1185">Reference proteome</keyword>
<dbReference type="InterPro" id="IPR050417">
    <property type="entry name" value="Sugar_Epim/Isomerase"/>
</dbReference>
<proteinExistence type="predicted"/>
<organism evidence="3 4">
    <name type="scientific">Ohessyouella blattaphilus</name>
    <dbReference type="NCBI Taxonomy" id="2949333"/>
    <lineage>
        <taxon>Bacteria</taxon>
        <taxon>Bacillati</taxon>
        <taxon>Bacillota</taxon>
        <taxon>Clostridia</taxon>
        <taxon>Lachnospirales</taxon>
        <taxon>Lachnospiraceae</taxon>
        <taxon>Ohessyouella</taxon>
    </lineage>
</organism>
<evidence type="ECO:0000259" key="2">
    <source>
        <dbReference type="Pfam" id="PF01261"/>
    </source>
</evidence>
<protein>
    <submittedName>
        <fullName evidence="3">Sugar phosphate isomerase/epimerase</fullName>
    </submittedName>
</protein>
<dbReference type="SUPFAM" id="SSF51658">
    <property type="entry name" value="Xylose isomerase-like"/>
    <property type="match status" value="1"/>
</dbReference>
<dbReference type="RefSeq" id="WP_262070040.1">
    <property type="nucleotide sequence ID" value="NZ_JAMXOC010000024.1"/>
</dbReference>
<comment type="caution">
    <text evidence="3">The sequence shown here is derived from an EMBL/GenBank/DDBJ whole genome shotgun (WGS) entry which is preliminary data.</text>
</comment>
<keyword evidence="1 3" id="KW-0413">Isomerase</keyword>
<evidence type="ECO:0000313" key="4">
    <source>
        <dbReference type="Proteomes" id="UP001523565"/>
    </source>
</evidence>
<dbReference type="InterPro" id="IPR013022">
    <property type="entry name" value="Xyl_isomerase-like_TIM-brl"/>
</dbReference>
<evidence type="ECO:0000313" key="3">
    <source>
        <dbReference type="EMBL" id="MCP1111160.1"/>
    </source>
</evidence>
<feature type="domain" description="Xylose isomerase-like TIM barrel" evidence="2">
    <location>
        <begin position="16"/>
        <end position="250"/>
    </location>
</feature>
<dbReference type="GO" id="GO:0016853">
    <property type="term" value="F:isomerase activity"/>
    <property type="evidence" value="ECO:0007669"/>
    <property type="project" value="UniProtKB-KW"/>
</dbReference>
<dbReference type="Pfam" id="PF01261">
    <property type="entry name" value="AP_endonuc_2"/>
    <property type="match status" value="1"/>
</dbReference>